<accession>A0A5A7TL77</accession>
<dbReference type="Proteomes" id="UP000321393">
    <property type="component" value="Unassembled WGS sequence"/>
</dbReference>
<gene>
    <name evidence="2" type="ORF">E5676_scaffold306G003520</name>
    <name evidence="1" type="ORF">E6C27_scaffold67G005590</name>
</gene>
<reference evidence="3 4" key="1">
    <citation type="submission" date="2019-08" db="EMBL/GenBank/DDBJ databases">
        <title>Draft genome sequences of two oriental melons (Cucumis melo L. var makuwa).</title>
        <authorList>
            <person name="Kwon S.-Y."/>
        </authorList>
    </citation>
    <scope>NUCLEOTIDE SEQUENCE [LARGE SCALE GENOMIC DNA]</scope>
    <source>
        <strain evidence="4">cv. Chang Bougi</strain>
        <strain evidence="3">cv. SW 3</strain>
        <tissue evidence="1">Leaf</tissue>
    </source>
</reference>
<evidence type="ECO:0000313" key="2">
    <source>
        <dbReference type="EMBL" id="TYK18032.1"/>
    </source>
</evidence>
<dbReference type="Proteomes" id="UP000321947">
    <property type="component" value="Unassembled WGS sequence"/>
</dbReference>
<evidence type="ECO:0000313" key="1">
    <source>
        <dbReference type="EMBL" id="KAA0042089.1"/>
    </source>
</evidence>
<name>A0A5A7TL77_CUCMM</name>
<protein>
    <submittedName>
        <fullName evidence="1">Uncharacterized protein</fullName>
    </submittedName>
</protein>
<dbReference type="EMBL" id="SSTD01007940">
    <property type="protein sequence ID" value="TYK18032.1"/>
    <property type="molecule type" value="Genomic_DNA"/>
</dbReference>
<dbReference type="OrthoDB" id="778454at2759"/>
<organism evidence="1 3">
    <name type="scientific">Cucumis melo var. makuwa</name>
    <name type="common">Oriental melon</name>
    <dbReference type="NCBI Taxonomy" id="1194695"/>
    <lineage>
        <taxon>Eukaryota</taxon>
        <taxon>Viridiplantae</taxon>
        <taxon>Streptophyta</taxon>
        <taxon>Embryophyta</taxon>
        <taxon>Tracheophyta</taxon>
        <taxon>Spermatophyta</taxon>
        <taxon>Magnoliopsida</taxon>
        <taxon>eudicotyledons</taxon>
        <taxon>Gunneridae</taxon>
        <taxon>Pentapetalae</taxon>
        <taxon>rosids</taxon>
        <taxon>fabids</taxon>
        <taxon>Cucurbitales</taxon>
        <taxon>Cucurbitaceae</taxon>
        <taxon>Benincaseae</taxon>
        <taxon>Cucumis</taxon>
    </lineage>
</organism>
<dbReference type="EMBL" id="SSTE01016227">
    <property type="protein sequence ID" value="KAA0042089.1"/>
    <property type="molecule type" value="Genomic_DNA"/>
</dbReference>
<evidence type="ECO:0000313" key="4">
    <source>
        <dbReference type="Proteomes" id="UP000321947"/>
    </source>
</evidence>
<evidence type="ECO:0000313" key="3">
    <source>
        <dbReference type="Proteomes" id="UP000321393"/>
    </source>
</evidence>
<proteinExistence type="predicted"/>
<dbReference type="AlphaFoldDB" id="A0A5A7TL77"/>
<comment type="caution">
    <text evidence="1">The sequence shown here is derived from an EMBL/GenBank/DDBJ whole genome shotgun (WGS) entry which is preliminary data.</text>
</comment>
<sequence length="89" mass="10259">MLQMLNPPGKDKVKDELLEILKKMEINLPLLVVVQQSSKHAKCLKELCTKKRRHFNKENTIVSQSVSKLIKKDMSKKSLNPSMPSFLVR</sequence>